<dbReference type="EMBL" id="RCTJ01000001">
    <property type="protein sequence ID" value="RLQ15405.1"/>
    <property type="molecule type" value="Genomic_DNA"/>
</dbReference>
<dbReference type="EMBL" id="LQYY01000091">
    <property type="protein sequence ID" value="KYD33458.1"/>
    <property type="molecule type" value="Genomic_DNA"/>
</dbReference>
<evidence type="ECO:0000313" key="4">
    <source>
        <dbReference type="EMBL" id="RLQ15405.1"/>
    </source>
</evidence>
<dbReference type="AlphaFoldDB" id="A0A087LHY3"/>
<evidence type="ECO:0000313" key="1">
    <source>
        <dbReference type="EMBL" id="KAF6512032.1"/>
    </source>
</evidence>
<dbReference type="EMBL" id="LQYV01000135">
    <property type="protein sequence ID" value="KYD21325.1"/>
    <property type="molecule type" value="Genomic_DNA"/>
</dbReference>
<reference evidence="4 7" key="3">
    <citation type="submission" date="2018-10" db="EMBL/GenBank/DDBJ databases">
        <title>Geobacillus stearothermophilus in processing lines of powdered infant formula.</title>
        <authorList>
            <person name="Rhee M.S."/>
            <person name="Choi I.-G."/>
            <person name="Cho T.J."/>
            <person name="Park B."/>
        </authorList>
    </citation>
    <scope>NUCLEOTIDE SEQUENCE [LARGE SCALE GENOMIC DNA]</scope>
    <source>
        <strain evidence="4 7">FHS-PPGT130</strain>
    </source>
</reference>
<dbReference type="GeneID" id="89611710"/>
<dbReference type="OrthoDB" id="2692034at2"/>
<dbReference type="Proteomes" id="UP000075517">
    <property type="component" value="Unassembled WGS sequence"/>
</dbReference>
<proteinExistence type="predicted"/>
<dbReference type="PATRIC" id="fig|1422.12.peg.409"/>
<sequence length="94" mass="10435">MKSVQDALYNWLTIEIVAAARPHDEAARDTASFFLAILENNFGVTAVKAAKDEASGRYVVEYRCGGETKTAHFPVELAEAIWRQIEAEPEKYGS</sequence>
<dbReference type="EMBL" id="LUCS01000009">
    <property type="protein sequence ID" value="KAF6512032.1"/>
    <property type="molecule type" value="Genomic_DNA"/>
</dbReference>
<reference evidence="5 6" key="1">
    <citation type="submission" date="2016-01" db="EMBL/GenBank/DDBJ databases">
        <title>Draft Genome Sequences of Seven Thermophilic Sporeformers Isolated from Foods.</title>
        <authorList>
            <person name="Berendsen E.M."/>
            <person name="Wells-Bennik M.H."/>
            <person name="Krawcyk A.O."/>
            <person name="De Jong A."/>
            <person name="Holsappel S."/>
            <person name="Eijlander R.T."/>
            <person name="Kuipers O.P."/>
        </authorList>
    </citation>
    <scope>NUCLEOTIDE SEQUENCE [LARGE SCALE GENOMIC DNA]</scope>
    <source>
        <strain evidence="2 5">B4109</strain>
        <strain evidence="3 6">B4114</strain>
    </source>
</reference>
<evidence type="ECO:0000313" key="6">
    <source>
        <dbReference type="Proteomes" id="UP000075517"/>
    </source>
</evidence>
<comment type="caution">
    <text evidence="3">The sequence shown here is derived from an EMBL/GenBank/DDBJ whole genome shotgun (WGS) entry which is preliminary data.</text>
</comment>
<keyword evidence="8" id="KW-1185">Reference proteome</keyword>
<dbReference type="RefSeq" id="WP_033008503.1">
    <property type="nucleotide sequence ID" value="NZ_CBCSGJ010000009.1"/>
</dbReference>
<dbReference type="Proteomes" id="UP000266922">
    <property type="component" value="Unassembled WGS sequence"/>
</dbReference>
<dbReference type="Proteomes" id="UP000075424">
    <property type="component" value="Unassembled WGS sequence"/>
</dbReference>
<protein>
    <submittedName>
        <fullName evidence="3">Uncharacterized protein</fullName>
    </submittedName>
</protein>
<evidence type="ECO:0000313" key="5">
    <source>
        <dbReference type="Proteomes" id="UP000075424"/>
    </source>
</evidence>
<reference evidence="1 8" key="2">
    <citation type="submission" date="2016-03" db="EMBL/GenBank/DDBJ databases">
        <title>Spore heat resistance.</title>
        <authorList>
            <person name="Boekhorst J."/>
            <person name="Berendsen E.M."/>
            <person name="Wells-Bennik M.H."/>
            <person name="Kuipers O.P."/>
        </authorList>
    </citation>
    <scope>NUCLEOTIDE SEQUENCE [LARGE SCALE GENOMIC DNA]</scope>
    <source>
        <strain evidence="1 8">GS8</strain>
    </source>
</reference>
<accession>A0A163XRN7</accession>
<evidence type="ECO:0000313" key="8">
    <source>
        <dbReference type="Proteomes" id="UP000773850"/>
    </source>
</evidence>
<name>A0A087LHY3_GEOSE</name>
<evidence type="ECO:0000313" key="7">
    <source>
        <dbReference type="Proteomes" id="UP000266922"/>
    </source>
</evidence>
<accession>A0A087LHY3</accession>
<evidence type="ECO:0000313" key="3">
    <source>
        <dbReference type="EMBL" id="KYD33458.1"/>
    </source>
</evidence>
<organism evidence="3 6">
    <name type="scientific">Geobacillus stearothermophilus</name>
    <name type="common">Bacillus stearothermophilus</name>
    <dbReference type="NCBI Taxonomy" id="1422"/>
    <lineage>
        <taxon>Bacteria</taxon>
        <taxon>Bacillati</taxon>
        <taxon>Bacillota</taxon>
        <taxon>Bacilli</taxon>
        <taxon>Bacillales</taxon>
        <taxon>Anoxybacillaceae</taxon>
        <taxon>Geobacillus</taxon>
    </lineage>
</organism>
<evidence type="ECO:0000313" key="2">
    <source>
        <dbReference type="EMBL" id="KYD21325.1"/>
    </source>
</evidence>
<dbReference type="Proteomes" id="UP000773850">
    <property type="component" value="Unassembled WGS sequence"/>
</dbReference>
<gene>
    <name evidence="2" type="ORF">B4109_0871</name>
    <name evidence="3" type="ORF">B4114_1068</name>
    <name evidence="4" type="ORF">D9548_01105</name>
    <name evidence="1" type="ORF">GS8_331</name>
</gene>